<reference evidence="2" key="1">
    <citation type="submission" date="2019-07" db="EMBL/GenBank/DDBJ databases">
        <title>Hyphodiscus hymeniophilus genome sequencing and assembly.</title>
        <authorList>
            <person name="Kramer G."/>
            <person name="Nodwell J."/>
        </authorList>
    </citation>
    <scope>NUCLEOTIDE SEQUENCE</scope>
    <source>
        <strain evidence="2">ATCC 34498</strain>
    </source>
</reference>
<evidence type="ECO:0000313" key="2">
    <source>
        <dbReference type="EMBL" id="KAG0652833.1"/>
    </source>
</evidence>
<dbReference type="NCBIfam" id="TIGR01489">
    <property type="entry name" value="DKMTPPase-SF"/>
    <property type="match status" value="1"/>
</dbReference>
<dbReference type="PANTHER" id="PTHR28181:SF2">
    <property type="entry name" value="PHOSPHORIC MONOESTER HYDROLASE"/>
    <property type="match status" value="1"/>
</dbReference>
<evidence type="ECO:0000313" key="3">
    <source>
        <dbReference type="Proteomes" id="UP000785200"/>
    </source>
</evidence>
<protein>
    <submittedName>
        <fullName evidence="2">Had</fullName>
    </submittedName>
</protein>
<gene>
    <name evidence="2" type="ORF">D0Z07_0014</name>
</gene>
<evidence type="ECO:0000256" key="1">
    <source>
        <dbReference type="ARBA" id="ARBA00022801"/>
    </source>
</evidence>
<dbReference type="InterPro" id="IPR023214">
    <property type="entry name" value="HAD_sf"/>
</dbReference>
<dbReference type="PANTHER" id="PTHR28181">
    <property type="entry name" value="UPF0655 PROTEIN YCR015C"/>
    <property type="match status" value="1"/>
</dbReference>
<dbReference type="InterPro" id="IPR050849">
    <property type="entry name" value="HAD-like_hydrolase_phosphatase"/>
</dbReference>
<organism evidence="2 3">
    <name type="scientific">Hyphodiscus hymeniophilus</name>
    <dbReference type="NCBI Taxonomy" id="353542"/>
    <lineage>
        <taxon>Eukaryota</taxon>
        <taxon>Fungi</taxon>
        <taxon>Dikarya</taxon>
        <taxon>Ascomycota</taxon>
        <taxon>Pezizomycotina</taxon>
        <taxon>Leotiomycetes</taxon>
        <taxon>Helotiales</taxon>
        <taxon>Hyphodiscaceae</taxon>
        <taxon>Hyphodiscus</taxon>
    </lineage>
</organism>
<dbReference type="OrthoDB" id="2342176at2759"/>
<dbReference type="SUPFAM" id="SSF56784">
    <property type="entry name" value="HAD-like"/>
    <property type="match status" value="1"/>
</dbReference>
<dbReference type="Pfam" id="PF12710">
    <property type="entry name" value="HAD"/>
    <property type="match status" value="1"/>
</dbReference>
<accession>A0A9P6VSJ0</accession>
<dbReference type="InterPro" id="IPR036412">
    <property type="entry name" value="HAD-like_sf"/>
</dbReference>
<name>A0A9P6VSJ0_9HELO</name>
<keyword evidence="3" id="KW-1185">Reference proteome</keyword>
<dbReference type="NCBIfam" id="TIGR01488">
    <property type="entry name" value="HAD-SF-IB"/>
    <property type="match status" value="1"/>
</dbReference>
<comment type="caution">
    <text evidence="2">The sequence shown here is derived from an EMBL/GenBank/DDBJ whole genome shotgun (WGS) entry which is preliminary data.</text>
</comment>
<dbReference type="GO" id="GO:0016791">
    <property type="term" value="F:phosphatase activity"/>
    <property type="evidence" value="ECO:0007669"/>
    <property type="project" value="InterPro"/>
</dbReference>
<dbReference type="EMBL" id="VNKQ01000002">
    <property type="protein sequence ID" value="KAG0652833.1"/>
    <property type="molecule type" value="Genomic_DNA"/>
</dbReference>
<dbReference type="Gene3D" id="3.90.1470.20">
    <property type="match status" value="1"/>
</dbReference>
<sequence>MPAAITPPPSIKELAVPKTSMMATQSVDMLNTKRKIICFSDFDGTIFMQDTGHILFDAHGCGSQRREVLDEQIKTGERSFREVSEEMWGSLNVPFEDGFEVMEKTLEIDPDFQVFHKFCIANKIPFNVISAGLKPILRKVLDTFLGEEDSAHIEIVANDAQITEDGSEWKPIWRHDTELGHDKALSIAEARDEAKLKSEDGTIPLIVFIGDGVSDLPAARQADVLFARRGLRLEEYCVENKIPYIGFDTFAEIQAEVAKIMIEDEKKTGGAGKPARFNPRANLWRRVSSKTAVPQYIAATPSKEEKMFLWPNAFSEYKPKTITESVAA</sequence>
<keyword evidence="1" id="KW-0378">Hydrolase</keyword>
<dbReference type="Proteomes" id="UP000785200">
    <property type="component" value="Unassembled WGS sequence"/>
</dbReference>
<dbReference type="AlphaFoldDB" id="A0A9P6VSJ0"/>
<proteinExistence type="predicted"/>
<dbReference type="Gene3D" id="3.40.50.1000">
    <property type="entry name" value="HAD superfamily/HAD-like"/>
    <property type="match status" value="1"/>
</dbReference>
<dbReference type="InterPro" id="IPR006384">
    <property type="entry name" value="HAD_hydro_PyrdxlP_Pase-like"/>
</dbReference>